<name>A0A2P2KIL4_RHIMU</name>
<accession>A0A2P2KIL4</accession>
<organism evidence="1">
    <name type="scientific">Rhizophora mucronata</name>
    <name type="common">Asiatic mangrove</name>
    <dbReference type="NCBI Taxonomy" id="61149"/>
    <lineage>
        <taxon>Eukaryota</taxon>
        <taxon>Viridiplantae</taxon>
        <taxon>Streptophyta</taxon>
        <taxon>Embryophyta</taxon>
        <taxon>Tracheophyta</taxon>
        <taxon>Spermatophyta</taxon>
        <taxon>Magnoliopsida</taxon>
        <taxon>eudicotyledons</taxon>
        <taxon>Gunneridae</taxon>
        <taxon>Pentapetalae</taxon>
        <taxon>rosids</taxon>
        <taxon>fabids</taxon>
        <taxon>Malpighiales</taxon>
        <taxon>Rhizophoraceae</taxon>
        <taxon>Rhizophora</taxon>
    </lineage>
</organism>
<dbReference type="EMBL" id="GGEC01025101">
    <property type="protein sequence ID" value="MBX05585.1"/>
    <property type="molecule type" value="Transcribed_RNA"/>
</dbReference>
<sequence>MLEGNIEHIPKLFSNGVTTYRLWKTPLQNHEFIDRIA</sequence>
<evidence type="ECO:0000313" key="1">
    <source>
        <dbReference type="EMBL" id="MBX05585.1"/>
    </source>
</evidence>
<protein>
    <submittedName>
        <fullName evidence="1">Uncharacterized protein MANES_06G143000</fullName>
    </submittedName>
</protein>
<dbReference type="AlphaFoldDB" id="A0A2P2KIL4"/>
<proteinExistence type="predicted"/>
<reference evidence="1" key="1">
    <citation type="submission" date="2018-02" db="EMBL/GenBank/DDBJ databases">
        <title>Rhizophora mucronata_Transcriptome.</title>
        <authorList>
            <person name="Meera S.P."/>
            <person name="Sreeshan A."/>
            <person name="Augustine A."/>
        </authorList>
    </citation>
    <scope>NUCLEOTIDE SEQUENCE</scope>
    <source>
        <tissue evidence="1">Leaf</tissue>
    </source>
</reference>